<dbReference type="Proteomes" id="UP000184016">
    <property type="component" value="Unassembled WGS sequence"/>
</dbReference>
<dbReference type="PANTHER" id="PTHR43298">
    <property type="entry name" value="MULTIDRUG RESISTANCE PROTEIN NORM-RELATED"/>
    <property type="match status" value="1"/>
</dbReference>
<comment type="similarity">
    <text evidence="2">Belongs to the multi antimicrobial extrusion (MATE) (TC 2.A.66.1) family.</text>
</comment>
<dbReference type="AlphaFoldDB" id="A0A1M6LT98"/>
<evidence type="ECO:0000256" key="3">
    <source>
        <dbReference type="ARBA" id="ARBA00020268"/>
    </source>
</evidence>
<dbReference type="STRING" id="1830138.SAMN05443507_10375"/>
<comment type="function">
    <text evidence="1">Multidrug efflux pump.</text>
</comment>
<dbReference type="GO" id="GO:0015297">
    <property type="term" value="F:antiporter activity"/>
    <property type="evidence" value="ECO:0007669"/>
    <property type="project" value="InterPro"/>
</dbReference>
<dbReference type="PANTHER" id="PTHR43298:SF2">
    <property type="entry name" value="FMN_FAD EXPORTER YEEO-RELATED"/>
    <property type="match status" value="1"/>
</dbReference>
<dbReference type="GO" id="GO:0005886">
    <property type="term" value="C:plasma membrane"/>
    <property type="evidence" value="ECO:0007669"/>
    <property type="project" value="TreeGrafter"/>
</dbReference>
<evidence type="ECO:0000256" key="6">
    <source>
        <dbReference type="SAM" id="Phobius"/>
    </source>
</evidence>
<sequence>MERKRHVDVATKIPVHAKRVFNIALPAIGEAYLQNLLGVVDTFFIAKLGLVAIDAVGVTNVYSMTYVGVFIAVSAALSVFLSRAVGAKNFERGHSSIWHGFVIAFIVGIIVSLISVFFAVPLLHIMGAHGTLQNTAFPYFTIVLGISPLIALFTAQSAAFRAIGDTKTPLRVGLEMNALHVVFDYVLIFGIGSFHGLGIKGAALRTHSPLDKIPPRRCNRITRFRLETFSFAHLEYDQVCSSSRIRTTFDAPWASCVFRTHRSNGCRCICNTQYRRNNNYIWNHNRQWICCRRHSHNWSDDWKWK</sequence>
<dbReference type="Pfam" id="PF01554">
    <property type="entry name" value="MatE"/>
    <property type="match status" value="1"/>
</dbReference>
<evidence type="ECO:0000313" key="8">
    <source>
        <dbReference type="Proteomes" id="UP000184016"/>
    </source>
</evidence>
<dbReference type="GO" id="GO:0042910">
    <property type="term" value="F:xenobiotic transmembrane transporter activity"/>
    <property type="evidence" value="ECO:0007669"/>
    <property type="project" value="InterPro"/>
</dbReference>
<feature type="transmembrane region" description="Helical" evidence="6">
    <location>
        <begin position="66"/>
        <end position="85"/>
    </location>
</feature>
<organism evidence="7 8">
    <name type="scientific">Alicyclobacillus tolerans</name>
    <dbReference type="NCBI Taxonomy" id="90970"/>
    <lineage>
        <taxon>Bacteria</taxon>
        <taxon>Bacillati</taxon>
        <taxon>Bacillota</taxon>
        <taxon>Bacilli</taxon>
        <taxon>Bacillales</taxon>
        <taxon>Alicyclobacillaceae</taxon>
        <taxon>Alicyclobacillus</taxon>
    </lineage>
</organism>
<dbReference type="InterPro" id="IPR002528">
    <property type="entry name" value="MATE_fam"/>
</dbReference>
<keyword evidence="6" id="KW-0812">Transmembrane</keyword>
<accession>A0A1M6LT98</accession>
<gene>
    <name evidence="7" type="ORF">SAMN05443507_10375</name>
</gene>
<keyword evidence="6" id="KW-1133">Transmembrane helix</keyword>
<dbReference type="EMBL" id="FRAF01000003">
    <property type="protein sequence ID" value="SHJ74478.1"/>
    <property type="molecule type" value="Genomic_DNA"/>
</dbReference>
<evidence type="ECO:0000256" key="2">
    <source>
        <dbReference type="ARBA" id="ARBA00010199"/>
    </source>
</evidence>
<reference evidence="8" key="1">
    <citation type="submission" date="2016-11" db="EMBL/GenBank/DDBJ databases">
        <authorList>
            <person name="Varghese N."/>
            <person name="Submissions S."/>
        </authorList>
    </citation>
    <scope>NUCLEOTIDE SEQUENCE [LARGE SCALE GENOMIC DNA]</scope>
    <source>
        <strain evidence="8">USBA-503</strain>
    </source>
</reference>
<keyword evidence="8" id="KW-1185">Reference proteome</keyword>
<proteinExistence type="inferred from homology"/>
<feature type="transmembrane region" description="Helical" evidence="6">
    <location>
        <begin position="20"/>
        <end position="46"/>
    </location>
</feature>
<feature type="transmembrane region" description="Helical" evidence="6">
    <location>
        <begin position="97"/>
        <end position="124"/>
    </location>
</feature>
<feature type="transmembrane region" description="Helical" evidence="6">
    <location>
        <begin position="176"/>
        <end position="197"/>
    </location>
</feature>
<evidence type="ECO:0000256" key="4">
    <source>
        <dbReference type="ARBA" id="ARBA00022448"/>
    </source>
</evidence>
<evidence type="ECO:0000256" key="5">
    <source>
        <dbReference type="ARBA" id="ARBA00031636"/>
    </source>
</evidence>
<feature type="transmembrane region" description="Helical" evidence="6">
    <location>
        <begin position="136"/>
        <end position="155"/>
    </location>
</feature>
<evidence type="ECO:0000313" key="7">
    <source>
        <dbReference type="EMBL" id="SHJ74478.1"/>
    </source>
</evidence>
<keyword evidence="6" id="KW-0472">Membrane</keyword>
<dbReference type="InterPro" id="IPR050222">
    <property type="entry name" value="MATE_MdtK"/>
</dbReference>
<protein>
    <recommendedName>
        <fullName evidence="3">Probable multidrug resistance protein NorM</fullName>
    </recommendedName>
    <alternativeName>
        <fullName evidence="5">Multidrug-efflux transporter</fullName>
    </alternativeName>
</protein>
<name>A0A1M6LT98_9BACL</name>
<evidence type="ECO:0000256" key="1">
    <source>
        <dbReference type="ARBA" id="ARBA00003408"/>
    </source>
</evidence>
<keyword evidence="4" id="KW-0813">Transport</keyword>